<dbReference type="GO" id="GO:0004252">
    <property type="term" value="F:serine-type endopeptidase activity"/>
    <property type="evidence" value="ECO:0007669"/>
    <property type="project" value="InterPro"/>
</dbReference>
<evidence type="ECO:0000313" key="7">
    <source>
        <dbReference type="EMBL" id="MBM7557571.1"/>
    </source>
</evidence>
<organism evidence="7 8">
    <name type="scientific">Halanaerobacter jeridensis</name>
    <dbReference type="NCBI Taxonomy" id="706427"/>
    <lineage>
        <taxon>Bacteria</taxon>
        <taxon>Bacillati</taxon>
        <taxon>Bacillota</taxon>
        <taxon>Clostridia</taxon>
        <taxon>Halanaerobiales</taxon>
        <taxon>Halobacteroidaceae</taxon>
        <taxon>Halanaerobacter</taxon>
    </lineage>
</organism>
<feature type="domain" description="PDZ" evidence="6">
    <location>
        <begin position="302"/>
        <end position="369"/>
    </location>
</feature>
<dbReference type="SUPFAM" id="SSF50156">
    <property type="entry name" value="PDZ domain-like"/>
    <property type="match status" value="1"/>
</dbReference>
<evidence type="ECO:0000256" key="3">
    <source>
        <dbReference type="ARBA" id="ARBA00022801"/>
    </source>
</evidence>
<evidence type="ECO:0000256" key="2">
    <source>
        <dbReference type="ARBA" id="ARBA00022670"/>
    </source>
</evidence>
<evidence type="ECO:0000259" key="6">
    <source>
        <dbReference type="PROSITE" id="PS50106"/>
    </source>
</evidence>
<dbReference type="InterPro" id="IPR009003">
    <property type="entry name" value="Peptidase_S1_PA"/>
</dbReference>
<dbReference type="RefSeq" id="WP_204702320.1">
    <property type="nucleotide sequence ID" value="NZ_JAFBDQ010000014.1"/>
</dbReference>
<evidence type="ECO:0000256" key="4">
    <source>
        <dbReference type="ARBA" id="ARBA00022825"/>
    </source>
</evidence>
<keyword evidence="5" id="KW-0472">Membrane</keyword>
<dbReference type="PANTHER" id="PTHR43343:SF3">
    <property type="entry name" value="PROTEASE DO-LIKE 8, CHLOROPLASTIC"/>
    <property type="match status" value="1"/>
</dbReference>
<dbReference type="InterPro" id="IPR001478">
    <property type="entry name" value="PDZ"/>
</dbReference>
<keyword evidence="3" id="KW-0378">Hydrolase</keyword>
<dbReference type="SMART" id="SM00228">
    <property type="entry name" value="PDZ"/>
    <property type="match status" value="1"/>
</dbReference>
<evidence type="ECO:0000313" key="8">
    <source>
        <dbReference type="Proteomes" id="UP000774000"/>
    </source>
</evidence>
<reference evidence="7" key="1">
    <citation type="submission" date="2021-01" db="EMBL/GenBank/DDBJ databases">
        <title>Genomic Encyclopedia of Type Strains, Phase IV (KMG-IV): sequencing the most valuable type-strain genomes for metagenomic binning, comparative biology and taxonomic classification.</title>
        <authorList>
            <person name="Goeker M."/>
        </authorList>
    </citation>
    <scope>NUCLEOTIDE SEQUENCE</scope>
    <source>
        <strain evidence="7">DSM 23230</strain>
    </source>
</reference>
<keyword evidence="5" id="KW-0812">Transmembrane</keyword>
<dbReference type="Proteomes" id="UP000774000">
    <property type="component" value="Unassembled WGS sequence"/>
</dbReference>
<keyword evidence="2 7" id="KW-0645">Protease</keyword>
<dbReference type="InterPro" id="IPR001940">
    <property type="entry name" value="Peptidase_S1C"/>
</dbReference>
<dbReference type="Pfam" id="PF13365">
    <property type="entry name" value="Trypsin_2"/>
    <property type="match status" value="1"/>
</dbReference>
<dbReference type="Gene3D" id="2.40.10.120">
    <property type="match status" value="1"/>
</dbReference>
<keyword evidence="8" id="KW-1185">Reference proteome</keyword>
<comment type="similarity">
    <text evidence="1">Belongs to the peptidase S1C family.</text>
</comment>
<gene>
    <name evidence="7" type="ORF">JOC47_002437</name>
</gene>
<dbReference type="Pfam" id="PF13180">
    <property type="entry name" value="PDZ_2"/>
    <property type="match status" value="1"/>
</dbReference>
<dbReference type="InterPro" id="IPR036034">
    <property type="entry name" value="PDZ_sf"/>
</dbReference>
<keyword evidence="5" id="KW-1133">Transmembrane helix</keyword>
<protein>
    <submittedName>
        <fullName evidence="7">S1-C subfamily serine protease</fullName>
    </submittedName>
</protein>
<dbReference type="PROSITE" id="PS50106">
    <property type="entry name" value="PDZ"/>
    <property type="match status" value="1"/>
</dbReference>
<dbReference type="PRINTS" id="PR00834">
    <property type="entry name" value="PROTEASES2C"/>
</dbReference>
<evidence type="ECO:0000256" key="5">
    <source>
        <dbReference type="SAM" id="Phobius"/>
    </source>
</evidence>
<dbReference type="PANTHER" id="PTHR43343">
    <property type="entry name" value="PEPTIDASE S12"/>
    <property type="match status" value="1"/>
</dbReference>
<dbReference type="EMBL" id="JAFBDQ010000014">
    <property type="protein sequence ID" value="MBM7557571.1"/>
    <property type="molecule type" value="Genomic_DNA"/>
</dbReference>
<dbReference type="GO" id="GO:0006508">
    <property type="term" value="P:proteolysis"/>
    <property type="evidence" value="ECO:0007669"/>
    <property type="project" value="UniProtKB-KW"/>
</dbReference>
<feature type="transmembrane region" description="Helical" evidence="5">
    <location>
        <begin position="12"/>
        <end position="32"/>
    </location>
</feature>
<accession>A0A939BSW3</accession>
<proteinExistence type="inferred from homology"/>
<evidence type="ECO:0000256" key="1">
    <source>
        <dbReference type="ARBA" id="ARBA00010541"/>
    </source>
</evidence>
<dbReference type="SUPFAM" id="SSF50494">
    <property type="entry name" value="Trypsin-like serine proteases"/>
    <property type="match status" value="1"/>
</dbReference>
<dbReference type="AlphaFoldDB" id="A0A939BSW3"/>
<name>A0A939BSW3_9FIRM</name>
<dbReference type="FunFam" id="2.40.10.10:FF:000001">
    <property type="entry name" value="Periplasmic serine protease DegS"/>
    <property type="match status" value="1"/>
</dbReference>
<keyword evidence="4" id="KW-0720">Serine protease</keyword>
<sequence>MLDDYQQQSDIKGYLIILTIVVSGILFLYLLFSSQNMNLFRPAPQQSQPQEEMIDDSKQEEIIYSANRTPQEEIVTSIVQEVGPGIVKITTKKSKIIYDFFHYQQRQEMTAEGSGVVFNQEGYIITNDHVVKNVDQITVVLADEQGEYQGQVVGRDPVTDLAVIKIDAKKELPQLELGNSQQLQVGQMAVAIGNPYGFSNTVTTGVISALNRNLVTGSGVRLENMIQTDAAINPGNSGGALLNSQGEIIGINTAIISDAQGLGFAIPINRARQIAGELIEKGQIVRPWIGIYGGTVTPELAGQYGLKKSFGVFISKVIHSGPAWESGLRKDDIIISLAGTKVSSMKKLKELLKNYNVGDKIIIKVQRKEHIKEFNLVLEERPQEIKKK</sequence>
<comment type="caution">
    <text evidence="7">The sequence shown here is derived from an EMBL/GenBank/DDBJ whole genome shotgun (WGS) entry which is preliminary data.</text>
</comment>
<dbReference type="InterPro" id="IPR051201">
    <property type="entry name" value="Chloro_Bact_Ser_Proteases"/>
</dbReference>
<dbReference type="Gene3D" id="2.30.42.10">
    <property type="match status" value="1"/>
</dbReference>